<feature type="domain" description="dUTPase-like" evidence="8">
    <location>
        <begin position="18"/>
        <end position="149"/>
    </location>
</feature>
<keyword evidence="3 7" id="KW-0378">Hydrolase</keyword>
<gene>
    <name evidence="7" type="primary">dut</name>
    <name evidence="9" type="ORF">EDC19_0349</name>
</gene>
<feature type="binding site" evidence="7">
    <location>
        <begin position="70"/>
        <end position="72"/>
    </location>
    <ligand>
        <name>substrate</name>
    </ligand>
</feature>
<comment type="function">
    <text evidence="7">This enzyme is involved in nucleotide metabolism: it produces dUMP, the immediate precursor of thymidine nucleotides and it decreases the intracellular concentration of dUTP so that uracil cannot be incorporated into DNA.</text>
</comment>
<protein>
    <recommendedName>
        <fullName evidence="7">Deoxyuridine 5'-triphosphate nucleotidohydrolase</fullName>
        <shortName evidence="7">dUTPase</shortName>
        <ecNumber evidence="7">3.6.1.23</ecNumber>
    </recommendedName>
    <alternativeName>
        <fullName evidence="7">dUTP pyrophosphatase</fullName>
    </alternativeName>
</protein>
<dbReference type="EC" id="3.6.1.23" evidence="7"/>
<comment type="caution">
    <text evidence="7">Lacks conserved residue(s) required for the propagation of feature annotation.</text>
</comment>
<dbReference type="GO" id="GO:0046081">
    <property type="term" value="P:dUTP catabolic process"/>
    <property type="evidence" value="ECO:0007669"/>
    <property type="project" value="InterPro"/>
</dbReference>
<dbReference type="InterPro" id="IPR033704">
    <property type="entry name" value="dUTPase_trimeric"/>
</dbReference>
<feature type="binding site" evidence="7">
    <location>
        <position position="83"/>
    </location>
    <ligand>
        <name>substrate</name>
    </ligand>
</feature>
<dbReference type="EMBL" id="SMGQ01000011">
    <property type="protein sequence ID" value="TCK97947.1"/>
    <property type="molecule type" value="Genomic_DNA"/>
</dbReference>
<dbReference type="Proteomes" id="UP000294545">
    <property type="component" value="Unassembled WGS sequence"/>
</dbReference>
<dbReference type="NCBIfam" id="NF001862">
    <property type="entry name" value="PRK00601.1"/>
    <property type="match status" value="1"/>
</dbReference>
<comment type="pathway">
    <text evidence="7">Pyrimidine metabolism; dUMP biosynthesis; dUMP from dCTP (dUTP route): step 2/2.</text>
</comment>
<dbReference type="InterPro" id="IPR036157">
    <property type="entry name" value="dUTPase-like_sf"/>
</dbReference>
<comment type="catalytic activity">
    <reaction evidence="6 7">
        <text>dUTP + H2O = dUMP + diphosphate + H(+)</text>
        <dbReference type="Rhea" id="RHEA:10248"/>
        <dbReference type="ChEBI" id="CHEBI:15377"/>
        <dbReference type="ChEBI" id="CHEBI:15378"/>
        <dbReference type="ChEBI" id="CHEBI:33019"/>
        <dbReference type="ChEBI" id="CHEBI:61555"/>
        <dbReference type="ChEBI" id="CHEBI:246422"/>
        <dbReference type="EC" id="3.6.1.23"/>
    </reaction>
</comment>
<dbReference type="InterPro" id="IPR029054">
    <property type="entry name" value="dUTPase-like"/>
</dbReference>
<dbReference type="GO" id="GO:0006226">
    <property type="term" value="P:dUMP biosynthetic process"/>
    <property type="evidence" value="ECO:0007669"/>
    <property type="project" value="UniProtKB-UniRule"/>
</dbReference>
<dbReference type="Gene3D" id="2.70.40.10">
    <property type="match status" value="1"/>
</dbReference>
<dbReference type="PANTHER" id="PTHR11241">
    <property type="entry name" value="DEOXYURIDINE 5'-TRIPHOSPHATE NUCLEOTIDOHYDROLASE"/>
    <property type="match status" value="1"/>
</dbReference>
<evidence type="ECO:0000256" key="5">
    <source>
        <dbReference type="ARBA" id="ARBA00023080"/>
    </source>
</evidence>
<dbReference type="CDD" id="cd07557">
    <property type="entry name" value="trimeric_dUTPase"/>
    <property type="match status" value="1"/>
</dbReference>
<name>A0A4R1MXG1_9FIRM</name>
<sequence>MGERIRVQVEQLEEAKDMALPRYMSQQAAGMDLYANVKAEETLKKGQIKLISTGIKIALPEGYEAQIRPRSGLALKHGISLVNTPGTIDADYRGEIKVIMINFGDEDFVIKRGERIAQMVINKIEQIKWEICEHLESTQRGVGGFGHTGQ</sequence>
<dbReference type="GO" id="GO:0000287">
    <property type="term" value="F:magnesium ion binding"/>
    <property type="evidence" value="ECO:0007669"/>
    <property type="project" value="UniProtKB-UniRule"/>
</dbReference>
<feature type="binding site" evidence="7">
    <location>
        <begin position="87"/>
        <end position="89"/>
    </location>
    <ligand>
        <name>substrate</name>
    </ligand>
</feature>
<keyword evidence="2 7" id="KW-0479">Metal-binding</keyword>
<comment type="cofactor">
    <cofactor evidence="7">
        <name>Mg(2+)</name>
        <dbReference type="ChEBI" id="CHEBI:18420"/>
    </cofactor>
</comment>
<evidence type="ECO:0000256" key="4">
    <source>
        <dbReference type="ARBA" id="ARBA00022842"/>
    </source>
</evidence>
<keyword evidence="10" id="KW-1185">Reference proteome</keyword>
<dbReference type="UniPathway" id="UPA00610">
    <property type="reaction ID" value="UER00666"/>
</dbReference>
<dbReference type="SUPFAM" id="SSF51283">
    <property type="entry name" value="dUTPase-like"/>
    <property type="match status" value="1"/>
</dbReference>
<dbReference type="Pfam" id="PF00692">
    <property type="entry name" value="dUTPase"/>
    <property type="match status" value="1"/>
</dbReference>
<evidence type="ECO:0000256" key="6">
    <source>
        <dbReference type="ARBA" id="ARBA00047686"/>
    </source>
</evidence>
<dbReference type="FunFam" id="2.70.40.10:FF:000002">
    <property type="entry name" value="dUTP diphosphatase"/>
    <property type="match status" value="1"/>
</dbReference>
<dbReference type="PANTHER" id="PTHR11241:SF0">
    <property type="entry name" value="DEOXYURIDINE 5'-TRIPHOSPHATE NUCLEOTIDOHYDROLASE"/>
    <property type="match status" value="1"/>
</dbReference>
<comment type="caution">
    <text evidence="9">The sequence shown here is derived from an EMBL/GenBank/DDBJ whole genome shotgun (WGS) entry which is preliminary data.</text>
</comment>
<evidence type="ECO:0000313" key="9">
    <source>
        <dbReference type="EMBL" id="TCK97947.1"/>
    </source>
</evidence>
<proteinExistence type="inferred from homology"/>
<keyword evidence="4 7" id="KW-0460">Magnesium</keyword>
<dbReference type="OrthoDB" id="9809956at2"/>
<evidence type="ECO:0000256" key="7">
    <source>
        <dbReference type="HAMAP-Rule" id="MF_00116"/>
    </source>
</evidence>
<dbReference type="RefSeq" id="WP_132279602.1">
    <property type="nucleotide sequence ID" value="NZ_SMGQ01000011.1"/>
</dbReference>
<evidence type="ECO:0000256" key="2">
    <source>
        <dbReference type="ARBA" id="ARBA00022723"/>
    </source>
</evidence>
<dbReference type="NCBIfam" id="TIGR00576">
    <property type="entry name" value="dut"/>
    <property type="match status" value="1"/>
</dbReference>
<evidence type="ECO:0000259" key="8">
    <source>
        <dbReference type="Pfam" id="PF00692"/>
    </source>
</evidence>
<evidence type="ECO:0000256" key="3">
    <source>
        <dbReference type="ARBA" id="ARBA00022801"/>
    </source>
</evidence>
<dbReference type="InterPro" id="IPR008181">
    <property type="entry name" value="dUTPase"/>
</dbReference>
<comment type="similarity">
    <text evidence="1 7">Belongs to the dUTPase family.</text>
</comment>
<keyword evidence="5 7" id="KW-0546">Nucleotide metabolism</keyword>
<organism evidence="9 10">
    <name type="scientific">Natranaerovirga hydrolytica</name>
    <dbReference type="NCBI Taxonomy" id="680378"/>
    <lineage>
        <taxon>Bacteria</taxon>
        <taxon>Bacillati</taxon>
        <taxon>Bacillota</taxon>
        <taxon>Clostridia</taxon>
        <taxon>Lachnospirales</taxon>
        <taxon>Natranaerovirgaceae</taxon>
        <taxon>Natranaerovirga</taxon>
    </lineage>
</organism>
<evidence type="ECO:0000313" key="10">
    <source>
        <dbReference type="Proteomes" id="UP000294545"/>
    </source>
</evidence>
<dbReference type="GO" id="GO:0004170">
    <property type="term" value="F:dUTP diphosphatase activity"/>
    <property type="evidence" value="ECO:0007669"/>
    <property type="project" value="UniProtKB-UniRule"/>
</dbReference>
<dbReference type="HAMAP" id="MF_00116">
    <property type="entry name" value="dUTPase_bact"/>
    <property type="match status" value="1"/>
</dbReference>
<evidence type="ECO:0000256" key="1">
    <source>
        <dbReference type="ARBA" id="ARBA00006581"/>
    </source>
</evidence>
<accession>A0A4R1MXG1</accession>
<dbReference type="AlphaFoldDB" id="A0A4R1MXG1"/>
<reference evidence="9 10" key="1">
    <citation type="submission" date="2019-03" db="EMBL/GenBank/DDBJ databases">
        <title>Genomic Encyclopedia of Type Strains, Phase IV (KMG-IV): sequencing the most valuable type-strain genomes for metagenomic binning, comparative biology and taxonomic classification.</title>
        <authorList>
            <person name="Goeker M."/>
        </authorList>
    </citation>
    <scope>NUCLEOTIDE SEQUENCE [LARGE SCALE GENOMIC DNA]</scope>
    <source>
        <strain evidence="9 10">DSM 24176</strain>
    </source>
</reference>